<protein>
    <recommendedName>
        <fullName evidence="3">COP1-interacting protein 7</fullName>
    </recommendedName>
</protein>
<feature type="compositionally biased region" description="Polar residues" evidence="1">
    <location>
        <begin position="270"/>
        <end position="280"/>
    </location>
</feature>
<evidence type="ECO:0008006" key="3">
    <source>
        <dbReference type="Google" id="ProtNLM"/>
    </source>
</evidence>
<feature type="compositionally biased region" description="Basic and acidic residues" evidence="1">
    <location>
        <begin position="812"/>
        <end position="825"/>
    </location>
</feature>
<evidence type="ECO:0000313" key="2">
    <source>
        <dbReference type="EMBL" id="TMW84387.1"/>
    </source>
</evidence>
<feature type="compositionally biased region" description="Basic residues" evidence="1">
    <location>
        <begin position="458"/>
        <end position="473"/>
    </location>
</feature>
<feature type="compositionally biased region" description="Polar residues" evidence="1">
    <location>
        <begin position="871"/>
        <end position="883"/>
    </location>
</feature>
<comment type="caution">
    <text evidence="2">The sequence shown here is derived from an EMBL/GenBank/DDBJ whole genome shotgun (WGS) entry which is preliminary data.</text>
</comment>
<gene>
    <name evidence="2" type="ORF">EJD97_025287</name>
</gene>
<feature type="compositionally biased region" description="Basic and acidic residues" evidence="1">
    <location>
        <begin position="757"/>
        <end position="783"/>
    </location>
</feature>
<feature type="compositionally biased region" description="Low complexity" evidence="1">
    <location>
        <begin position="371"/>
        <end position="384"/>
    </location>
</feature>
<feature type="compositionally biased region" description="Basic residues" evidence="1">
    <location>
        <begin position="395"/>
        <end position="406"/>
    </location>
</feature>
<dbReference type="EMBL" id="RXGB01009479">
    <property type="protein sequence ID" value="TMW84387.1"/>
    <property type="molecule type" value="Genomic_DNA"/>
</dbReference>
<organism evidence="2">
    <name type="scientific">Solanum chilense</name>
    <name type="common">Tomato</name>
    <name type="synonym">Lycopersicon chilense</name>
    <dbReference type="NCBI Taxonomy" id="4083"/>
    <lineage>
        <taxon>Eukaryota</taxon>
        <taxon>Viridiplantae</taxon>
        <taxon>Streptophyta</taxon>
        <taxon>Embryophyta</taxon>
        <taxon>Tracheophyta</taxon>
        <taxon>Spermatophyta</taxon>
        <taxon>Magnoliopsida</taxon>
        <taxon>eudicotyledons</taxon>
        <taxon>Gunneridae</taxon>
        <taxon>Pentapetalae</taxon>
        <taxon>asterids</taxon>
        <taxon>lamiids</taxon>
        <taxon>Solanales</taxon>
        <taxon>Solanaceae</taxon>
        <taxon>Solanoideae</taxon>
        <taxon>Solaneae</taxon>
        <taxon>Solanum</taxon>
        <taxon>Solanum subgen. Lycopersicon</taxon>
    </lineage>
</organism>
<feature type="region of interest" description="Disordered" evidence="1">
    <location>
        <begin position="337"/>
        <end position="491"/>
    </location>
</feature>
<dbReference type="PANTHER" id="PTHR31008">
    <property type="entry name" value="COP1-INTERACTING PROTEIN-RELATED"/>
    <property type="match status" value="1"/>
</dbReference>
<dbReference type="GO" id="GO:0009416">
    <property type="term" value="P:response to light stimulus"/>
    <property type="evidence" value="ECO:0007669"/>
    <property type="project" value="TreeGrafter"/>
</dbReference>
<evidence type="ECO:0000256" key="1">
    <source>
        <dbReference type="SAM" id="MobiDB-lite"/>
    </source>
</evidence>
<proteinExistence type="predicted"/>
<name>A0A6N2APJ3_SOLCI</name>
<feature type="compositionally biased region" description="Polar residues" evidence="1">
    <location>
        <begin position="475"/>
        <end position="491"/>
    </location>
</feature>
<feature type="compositionally biased region" description="Polar residues" evidence="1">
    <location>
        <begin position="801"/>
        <end position="811"/>
    </location>
</feature>
<feature type="region of interest" description="Disordered" evidence="1">
    <location>
        <begin position="264"/>
        <end position="305"/>
    </location>
</feature>
<feature type="region of interest" description="Disordered" evidence="1">
    <location>
        <begin position="748"/>
        <end position="975"/>
    </location>
</feature>
<sequence length="1106" mass="123317">MDSRIRLDYALFQLTPTRTRCDLVIFAGEKSEKLASGLLEPFLIHLKSAKDQISKGGYSITLRPLIANVSWFTKATLQRFVKFVSTPEIIERFVSIEREIMQIESEQANGSINVEGNASAFDGDSKFSAVFSKSNGETNGVGDAAKEENPKIRLQRVLESRKAVLRKEQAMAYARALVSGFDMDNLDDLISFSNAFGALRLREACIKFMELCNKKRDDGIWMDEVAALQAYSPSQFSYFGRSGITLAADVTQDNQSIDLSIRKQNDDTLSHGSLDTSQENGLPPPIKVHSTEGKSQPMWPNNMPPYMQNYQNPAFQQIPPYPGYMFSGNPSYYPGMPWPANPEDSSRGPGPESDYSWKNKPPSKNKKKYSNGDGNESNNSSTNGDSDDYEEDKKMHHGKKSSRKVVIRNINYIASKRNEQSDHSSTEDSSSDEDGSTDAGSLRKQVEEAVGSWERHHNSTSRNKKKRDGKKRNNSGSISNGASKDEVTNSGKNWDIFQNILMQDADSRTDDTRPKDVQEEYLMTKKMTPSTDPLIINERNMGHRDEIPRQNMWEEKRRGPVIIRESTDEELLFSHRTQEPKGYPQSISSNIATERVVLKSQKEEDWLAGNLLNKSTYQGKSSDQSIFIGDYASASHDDHLKTGKDKKGVQFDDSIVVRAHSVDNVSDYHQQTDIFMVSDIVGAEQVKHSMPNHAEDKLDPSDACEPNDLFMVLGRDSAAAQVSASRDTEMYDENDVFLSETLKSHTDIRPASADTKLQTKGEGTNKRIGKDLGRKAVTKEPKSKPSVTGSLGRTKSDTSSRIKKSPSTFQKSKADKDEESRKKLEQSLLQRQKRIAERSGATGLTKPTSRKNPKESATSSKIEKPKLEATNRLQKTVFKSSTIERLASTRTAKDRSTESKTTPSKKASRKENKVIAPTKKSAGKESTKQGPRKSKPSDTKGHSSSEPPQKEKDNNTGVNSMLNERGAELNPQVSNEVVDAKNTEEVRSISLIEKKIDTPMISAEHSIDDKKQSPNKAVKFLLSEVETSAAVDNAIGVISPLTSSVSNVHLETPVCQDILSNEVSTSPPNNEMNFETNQGRRKWTTDESSLRVTKGFRKLLYFGRKN</sequence>
<dbReference type="AlphaFoldDB" id="A0A6N2APJ3"/>
<accession>A0A6N2APJ3</accession>
<reference evidence="2" key="1">
    <citation type="submission" date="2019-05" db="EMBL/GenBank/DDBJ databases">
        <title>The de novo reference genome and transcriptome assemblies of the wild tomato species Solanum chilense.</title>
        <authorList>
            <person name="Stam R."/>
            <person name="Nosenko T."/>
            <person name="Hoerger A.C."/>
            <person name="Stephan W."/>
            <person name="Seidel M.A."/>
            <person name="Kuhn J.M.M."/>
            <person name="Haberer G."/>
            <person name="Tellier A."/>
        </authorList>
    </citation>
    <scope>NUCLEOTIDE SEQUENCE</scope>
    <source>
        <tissue evidence="2">Mature leaves</tissue>
    </source>
</reference>
<dbReference type="GO" id="GO:0045893">
    <property type="term" value="P:positive regulation of DNA-templated transcription"/>
    <property type="evidence" value="ECO:0007669"/>
    <property type="project" value="TreeGrafter"/>
</dbReference>
<feature type="compositionally biased region" description="Basic and acidic residues" evidence="1">
    <location>
        <begin position="416"/>
        <end position="426"/>
    </location>
</feature>
<dbReference type="PANTHER" id="PTHR31008:SF4">
    <property type="entry name" value="COP1-INTERACTING PROTEIN 7"/>
    <property type="match status" value="1"/>
</dbReference>
<feature type="compositionally biased region" description="Basic and acidic residues" evidence="1">
    <location>
        <begin position="935"/>
        <end position="954"/>
    </location>
</feature>